<evidence type="ECO:0000313" key="2">
    <source>
        <dbReference type="Proteomes" id="UP000623795"/>
    </source>
</evidence>
<name>A0ABX1Q0T1_9RHOO</name>
<dbReference type="EMBL" id="WTVN01000017">
    <property type="protein sequence ID" value="NMG44490.1"/>
    <property type="molecule type" value="Genomic_DNA"/>
</dbReference>
<sequence>MRHPICEDDLHAWVDGRLGAARRGEVNTWLAEDPSRIERVEAWRSNAEALRSGYAALLEEPIPARLRAAVVRRKPLPALRFAAMVAWTTLGTLTGAGLGYHLGQSGSSDVDTLASLPHRAAVAHAVYAPEIRHPVEVSADQEQHLVAWLTKRLGAPVKLPDLHDQGFALLGGRLLPTPDGPGAQFMYENDGGRRLTLYLSVRDDGAATTAFRYAQQGDVGVFYWVDGRFAYALSGQFGRDTLLPLANSVYHQISP</sequence>
<proteinExistence type="predicted"/>
<keyword evidence="2" id="KW-1185">Reference proteome</keyword>
<accession>A0ABX1Q0T1</accession>
<protein>
    <submittedName>
        <fullName evidence="1">Anti-sigma factor</fullName>
    </submittedName>
</protein>
<comment type="caution">
    <text evidence="1">The sequence shown here is derived from an EMBL/GenBank/DDBJ whole genome shotgun (WGS) entry which is preliminary data.</text>
</comment>
<evidence type="ECO:0000313" key="1">
    <source>
        <dbReference type="EMBL" id="NMG44490.1"/>
    </source>
</evidence>
<dbReference type="Proteomes" id="UP000623795">
    <property type="component" value="Unassembled WGS sequence"/>
</dbReference>
<gene>
    <name evidence="1" type="ORF">GPA22_12200</name>
</gene>
<organism evidence="1 2">
    <name type="scientific">Aromatoleum toluvorans</name>
    <dbReference type="NCBI Taxonomy" id="92002"/>
    <lineage>
        <taxon>Bacteria</taxon>
        <taxon>Pseudomonadati</taxon>
        <taxon>Pseudomonadota</taxon>
        <taxon>Betaproteobacteria</taxon>
        <taxon>Rhodocyclales</taxon>
        <taxon>Rhodocyclaceae</taxon>
        <taxon>Aromatoleum</taxon>
    </lineage>
</organism>
<reference evidence="1 2" key="1">
    <citation type="submission" date="2019-12" db="EMBL/GenBank/DDBJ databases">
        <title>Comparative genomics gives insights into the taxonomy of the Azoarcus-Aromatoleum group and reveals separate origins of nif in the plant-associated Azoarcus and non-plant-associated Aromatoleum sub-groups.</title>
        <authorList>
            <person name="Lafos M."/>
            <person name="Maluk M."/>
            <person name="Batista M."/>
            <person name="Junghare M."/>
            <person name="Carmona M."/>
            <person name="Faoro H."/>
            <person name="Cruz L.M."/>
            <person name="Battistoni F."/>
            <person name="De Souza E."/>
            <person name="Pedrosa F."/>
            <person name="Chen W.-M."/>
            <person name="Poole P.S."/>
            <person name="Dixon R.A."/>
            <person name="James E.K."/>
        </authorList>
    </citation>
    <scope>NUCLEOTIDE SEQUENCE [LARGE SCALE GENOMIC DNA]</scope>
    <source>
        <strain evidence="1 2">Td21</strain>
    </source>
</reference>
<dbReference type="RefSeq" id="WP_169256350.1">
    <property type="nucleotide sequence ID" value="NZ_WTVN01000017.1"/>
</dbReference>